<feature type="transmembrane region" description="Helical" evidence="1">
    <location>
        <begin position="7"/>
        <end position="25"/>
    </location>
</feature>
<gene>
    <name evidence="2" type="ORF">HME7025_00529</name>
</gene>
<dbReference type="EMBL" id="CP029346">
    <property type="protein sequence ID" value="AWL08401.1"/>
    <property type="molecule type" value="Genomic_DNA"/>
</dbReference>
<dbReference type="RefSeq" id="WP_109322155.1">
    <property type="nucleotide sequence ID" value="NZ_CP029346.1"/>
</dbReference>
<dbReference type="OrthoDB" id="9798708at2"/>
<keyword evidence="3" id="KW-1185">Reference proteome</keyword>
<evidence type="ECO:0000313" key="3">
    <source>
        <dbReference type="Proteomes" id="UP000245468"/>
    </source>
</evidence>
<dbReference type="Pfam" id="PF09527">
    <property type="entry name" value="ATPase_gene1"/>
    <property type="match status" value="1"/>
</dbReference>
<dbReference type="InterPro" id="IPR032820">
    <property type="entry name" value="ATPase_put"/>
</dbReference>
<evidence type="ECO:0008006" key="4">
    <source>
        <dbReference type="Google" id="ProtNLM"/>
    </source>
</evidence>
<organism evidence="2 3">
    <name type="scientific">Aquirufa nivalisilvae</name>
    <dbReference type="NCBI Taxonomy" id="2516557"/>
    <lineage>
        <taxon>Bacteria</taxon>
        <taxon>Pseudomonadati</taxon>
        <taxon>Bacteroidota</taxon>
        <taxon>Cytophagia</taxon>
        <taxon>Cytophagales</taxon>
        <taxon>Flectobacillaceae</taxon>
        <taxon>Aquirufa</taxon>
    </lineage>
</organism>
<dbReference type="Proteomes" id="UP000245468">
    <property type="component" value="Chromosome"/>
</dbReference>
<feature type="transmembrane region" description="Helical" evidence="1">
    <location>
        <begin position="37"/>
        <end position="56"/>
    </location>
</feature>
<evidence type="ECO:0000313" key="2">
    <source>
        <dbReference type="EMBL" id="AWL08401.1"/>
    </source>
</evidence>
<keyword evidence="1" id="KW-1133">Transmembrane helix</keyword>
<proteinExistence type="predicted"/>
<accession>A0A2S2DSN2</accession>
<protein>
    <recommendedName>
        <fullName evidence="4">AtpZ/AtpI family protein</fullName>
    </recommendedName>
</protein>
<evidence type="ECO:0000256" key="1">
    <source>
        <dbReference type="SAM" id="Phobius"/>
    </source>
</evidence>
<reference evidence="3" key="1">
    <citation type="submission" date="2018-05" db="EMBL/GenBank/DDBJ databases">
        <title>Pseudarcicella sp. HME7025 Genome sequencing and assembly.</title>
        <authorList>
            <person name="Kim H."/>
            <person name="Kang H."/>
            <person name="Joh K."/>
        </authorList>
    </citation>
    <scope>NUCLEOTIDE SEQUENCE [LARGE SCALE GENOMIC DNA]</scope>
    <source>
        <strain evidence="3">HME7025</strain>
    </source>
</reference>
<name>A0A2S2DSN2_9BACT</name>
<sequence>MNSYQKYIGAAFQMLVTILLGVWLGRYLDAYFHMEKPWLTIVFSLGSIVISMVGLIRSLPK</sequence>
<dbReference type="AlphaFoldDB" id="A0A2S2DSN2"/>
<keyword evidence="1" id="KW-0812">Transmembrane</keyword>
<dbReference type="KEGG" id="psez:HME7025_00529"/>
<keyword evidence="1" id="KW-0472">Membrane</keyword>